<comment type="caution">
    <text evidence="3">The sequence shown here is derived from an EMBL/GenBank/DDBJ whole genome shotgun (WGS) entry which is preliminary data.</text>
</comment>
<keyword evidence="3" id="KW-0255">Endonuclease</keyword>
<feature type="chain" id="PRO_5037737182" evidence="1">
    <location>
        <begin position="26"/>
        <end position="234"/>
    </location>
</feature>
<feature type="signal peptide" evidence="1">
    <location>
        <begin position="1"/>
        <end position="25"/>
    </location>
</feature>
<evidence type="ECO:0000313" key="4">
    <source>
        <dbReference type="Proteomes" id="UP000655868"/>
    </source>
</evidence>
<gene>
    <name evidence="3" type="ORF">JGU71_19710</name>
</gene>
<name>A0A934U5Q2_9NOCA</name>
<dbReference type="AlphaFoldDB" id="A0A934U5Q2"/>
<reference evidence="3" key="1">
    <citation type="submission" date="2020-12" db="EMBL/GenBank/DDBJ databases">
        <title>Antrihabitans popcorni sp. nov. and Antrihabitans auranticaus sp. nov., isolated from a larva cave.</title>
        <authorList>
            <person name="Lee S.D."/>
            <person name="Kim I.S."/>
        </authorList>
    </citation>
    <scope>NUCLEOTIDE SEQUENCE</scope>
    <source>
        <strain evidence="3">YC3-6</strain>
    </source>
</reference>
<dbReference type="GO" id="GO:0004519">
    <property type="term" value="F:endonuclease activity"/>
    <property type="evidence" value="ECO:0007669"/>
    <property type="project" value="UniProtKB-KW"/>
</dbReference>
<dbReference type="RefSeq" id="WP_199705982.1">
    <property type="nucleotide sequence ID" value="NZ_JAEMNV010000006.1"/>
</dbReference>
<dbReference type="InterPro" id="IPR011089">
    <property type="entry name" value="GmrSD_C"/>
</dbReference>
<keyword evidence="3" id="KW-0378">Hydrolase</keyword>
<dbReference type="Proteomes" id="UP000655868">
    <property type="component" value="Unassembled WGS sequence"/>
</dbReference>
<feature type="domain" description="GmrSD restriction endonucleases C-terminal" evidence="2">
    <location>
        <begin position="90"/>
        <end position="228"/>
    </location>
</feature>
<keyword evidence="1" id="KW-0732">Signal</keyword>
<dbReference type="PROSITE" id="PS51257">
    <property type="entry name" value="PROKAR_LIPOPROTEIN"/>
    <property type="match status" value="1"/>
</dbReference>
<organism evidence="3 4">
    <name type="scientific">Antrihabitans stalagmiti</name>
    <dbReference type="NCBI Taxonomy" id="2799499"/>
    <lineage>
        <taxon>Bacteria</taxon>
        <taxon>Bacillati</taxon>
        <taxon>Actinomycetota</taxon>
        <taxon>Actinomycetes</taxon>
        <taxon>Mycobacteriales</taxon>
        <taxon>Nocardiaceae</taxon>
        <taxon>Antrihabitans</taxon>
    </lineage>
</organism>
<dbReference type="PANTHER" id="PTHR24094:SF15">
    <property type="entry name" value="AMP-DEPENDENT SYNTHETASE_LIGASE DOMAIN-CONTAINING PROTEIN-RELATED"/>
    <property type="match status" value="1"/>
</dbReference>
<keyword evidence="4" id="KW-1185">Reference proteome</keyword>
<evidence type="ECO:0000259" key="2">
    <source>
        <dbReference type="Pfam" id="PF07510"/>
    </source>
</evidence>
<dbReference type="PANTHER" id="PTHR24094">
    <property type="entry name" value="SECRETED PROTEIN"/>
    <property type="match status" value="1"/>
</dbReference>
<dbReference type="EMBL" id="JAEMNV010000006">
    <property type="protein sequence ID" value="MBJ8341118.1"/>
    <property type="molecule type" value="Genomic_DNA"/>
</dbReference>
<protein>
    <submittedName>
        <fullName evidence="3">HNH endonuclease</fullName>
    </submittedName>
</protein>
<proteinExistence type="predicted"/>
<evidence type="ECO:0000256" key="1">
    <source>
        <dbReference type="SAM" id="SignalP"/>
    </source>
</evidence>
<dbReference type="Pfam" id="PF07510">
    <property type="entry name" value="GmrSD_C"/>
    <property type="match status" value="1"/>
</dbReference>
<sequence length="234" mass="25256">MTRRRLRIAAWCAALLAFAGCGVLAQRTEAPAPGSPDRAQLEQLLDAVAVVPSRPNAADYQRGCKVGEGCVFGPSWSDDTDAPGGHDGCDTRNDVLGEQLTDVVFRQGTRNCVVLSGQLADPYSGKTVPFSKANAGDIQIDHVYPLAAAWDFGASTWPLERRMEFANDTRYNLLAVTGSINQGKSDDTPQDWLPPDGAYHCFYAGKYLTVAVQYRLPISEADKSALTRVAKGCD</sequence>
<evidence type="ECO:0000313" key="3">
    <source>
        <dbReference type="EMBL" id="MBJ8341118.1"/>
    </source>
</evidence>
<keyword evidence="3" id="KW-0540">Nuclease</keyword>
<accession>A0A934U5Q2</accession>